<dbReference type="EMBL" id="JBHUOP010000003">
    <property type="protein sequence ID" value="MFD2840523.1"/>
    <property type="molecule type" value="Genomic_DNA"/>
</dbReference>
<feature type="domain" description="Glycosyltransferase 2-like" evidence="3">
    <location>
        <begin position="7"/>
        <end position="109"/>
    </location>
</feature>
<dbReference type="Pfam" id="PF00535">
    <property type="entry name" value="Glycos_transf_2"/>
    <property type="match status" value="1"/>
</dbReference>
<keyword evidence="5" id="KW-1185">Reference proteome</keyword>
<evidence type="ECO:0000256" key="1">
    <source>
        <dbReference type="ARBA" id="ARBA00022676"/>
    </source>
</evidence>
<organism evidence="4 5">
    <name type="scientific">Populibacterium corticicola</name>
    <dbReference type="NCBI Taxonomy" id="1812826"/>
    <lineage>
        <taxon>Bacteria</taxon>
        <taxon>Bacillati</taxon>
        <taxon>Actinomycetota</taxon>
        <taxon>Actinomycetes</taxon>
        <taxon>Micrococcales</taxon>
        <taxon>Jonesiaceae</taxon>
        <taxon>Populibacterium</taxon>
    </lineage>
</organism>
<dbReference type="PANTHER" id="PTHR22916:SF51">
    <property type="entry name" value="GLYCOSYLTRANSFERASE EPSH-RELATED"/>
    <property type="match status" value="1"/>
</dbReference>
<name>A0ABW5XI52_9MICO</name>
<dbReference type="SUPFAM" id="SSF53448">
    <property type="entry name" value="Nucleotide-diphospho-sugar transferases"/>
    <property type="match status" value="1"/>
</dbReference>
<accession>A0ABW5XI52</accession>
<dbReference type="InterPro" id="IPR029044">
    <property type="entry name" value="Nucleotide-diphossugar_trans"/>
</dbReference>
<evidence type="ECO:0000313" key="4">
    <source>
        <dbReference type="EMBL" id="MFD2840523.1"/>
    </source>
</evidence>
<reference evidence="5" key="1">
    <citation type="journal article" date="2019" name="Int. J. Syst. Evol. Microbiol.">
        <title>The Global Catalogue of Microorganisms (GCM) 10K type strain sequencing project: providing services to taxonomists for standard genome sequencing and annotation.</title>
        <authorList>
            <consortium name="The Broad Institute Genomics Platform"/>
            <consortium name="The Broad Institute Genome Sequencing Center for Infectious Disease"/>
            <person name="Wu L."/>
            <person name="Ma J."/>
        </authorList>
    </citation>
    <scope>NUCLEOTIDE SEQUENCE [LARGE SCALE GENOMIC DNA]</scope>
    <source>
        <strain evidence="5">KCTC 33576</strain>
    </source>
</reference>
<evidence type="ECO:0000256" key="2">
    <source>
        <dbReference type="ARBA" id="ARBA00022679"/>
    </source>
</evidence>
<protein>
    <submittedName>
        <fullName evidence="4">Glycosyltransferase family 2 protein</fullName>
    </submittedName>
</protein>
<evidence type="ECO:0000313" key="5">
    <source>
        <dbReference type="Proteomes" id="UP001597391"/>
    </source>
</evidence>
<keyword evidence="2" id="KW-0808">Transferase</keyword>
<dbReference type="CDD" id="cd00761">
    <property type="entry name" value="Glyco_tranf_GTA_type"/>
    <property type="match status" value="1"/>
</dbReference>
<gene>
    <name evidence="4" type="ORF">ACFSYH_08065</name>
</gene>
<comment type="caution">
    <text evidence="4">The sequence shown here is derived from an EMBL/GenBank/DDBJ whole genome shotgun (WGS) entry which is preliminary data.</text>
</comment>
<sequence length="344" mass="39871">MMSPILSLVVPCYNSAAYMKRCLDSLIDPASPDIEIIIVNDGSTDDTARIADEYALMYPNHVRVIHKENGGHGSAINAGLRVARGTYFKVVDSDDWLDESAYHKVLTLLRGLFEDGKELDLLITNFVYEKQGKRVKRVVHYRRALPRNEMLNWEQVGSFWTWQYMLMHAMTYRTQLLRDANLHVPEKSFYVDNYFAFVPLPHVKRLQYLDVDLYRYFIGRSDQSVNEQVMIRRVDQQINVNMLMVRYLSEVRQRATLPVSLERYMTRYASLVTSVSSVLLMRDGTPESIAKKYKLWDDIEQLDSELAYNLRRPLVGNVVSRRGKSTEFAVRAGYRGSKLLVGFN</sequence>
<dbReference type="RefSeq" id="WP_377466384.1">
    <property type="nucleotide sequence ID" value="NZ_JBHUOP010000003.1"/>
</dbReference>
<evidence type="ECO:0000259" key="3">
    <source>
        <dbReference type="Pfam" id="PF00535"/>
    </source>
</evidence>
<keyword evidence="1" id="KW-0328">Glycosyltransferase</keyword>
<dbReference type="Proteomes" id="UP001597391">
    <property type="component" value="Unassembled WGS sequence"/>
</dbReference>
<proteinExistence type="predicted"/>
<dbReference type="Gene3D" id="3.90.550.10">
    <property type="entry name" value="Spore Coat Polysaccharide Biosynthesis Protein SpsA, Chain A"/>
    <property type="match status" value="1"/>
</dbReference>
<dbReference type="PANTHER" id="PTHR22916">
    <property type="entry name" value="GLYCOSYLTRANSFERASE"/>
    <property type="match status" value="1"/>
</dbReference>
<dbReference type="InterPro" id="IPR001173">
    <property type="entry name" value="Glyco_trans_2-like"/>
</dbReference>